<dbReference type="Proteomes" id="UP000095300">
    <property type="component" value="Unassembled WGS sequence"/>
</dbReference>
<name>A0A1I8Q271_STOCA</name>
<protein>
    <submittedName>
        <fullName evidence="2">Uncharacterized protein</fullName>
    </submittedName>
</protein>
<feature type="signal peptide" evidence="1">
    <location>
        <begin position="1"/>
        <end position="19"/>
    </location>
</feature>
<dbReference type="EnsemblMetazoa" id="SCAU013169-RA">
    <property type="protein sequence ID" value="SCAU013169-PA"/>
    <property type="gene ID" value="SCAU013169"/>
</dbReference>
<reference evidence="2" key="1">
    <citation type="submission" date="2020-05" db="UniProtKB">
        <authorList>
            <consortium name="EnsemblMetazoa"/>
        </authorList>
    </citation>
    <scope>IDENTIFICATION</scope>
    <source>
        <strain evidence="2">USDA</strain>
    </source>
</reference>
<keyword evidence="1" id="KW-0732">Signal</keyword>
<organism evidence="2 3">
    <name type="scientific">Stomoxys calcitrans</name>
    <name type="common">Stable fly</name>
    <name type="synonym">Conops calcitrans</name>
    <dbReference type="NCBI Taxonomy" id="35570"/>
    <lineage>
        <taxon>Eukaryota</taxon>
        <taxon>Metazoa</taxon>
        <taxon>Ecdysozoa</taxon>
        <taxon>Arthropoda</taxon>
        <taxon>Hexapoda</taxon>
        <taxon>Insecta</taxon>
        <taxon>Pterygota</taxon>
        <taxon>Neoptera</taxon>
        <taxon>Endopterygota</taxon>
        <taxon>Diptera</taxon>
        <taxon>Brachycera</taxon>
        <taxon>Muscomorpha</taxon>
        <taxon>Muscoidea</taxon>
        <taxon>Muscidae</taxon>
        <taxon>Stomoxys</taxon>
    </lineage>
</organism>
<dbReference type="VEuPathDB" id="VectorBase:SCAU013169"/>
<accession>A0A1I8Q271</accession>
<evidence type="ECO:0000256" key="1">
    <source>
        <dbReference type="SAM" id="SignalP"/>
    </source>
</evidence>
<proteinExistence type="predicted"/>
<gene>
    <name evidence="2" type="primary">106081640</name>
</gene>
<keyword evidence="3" id="KW-1185">Reference proteome</keyword>
<feature type="chain" id="PRO_5009327686" evidence="1">
    <location>
        <begin position="20"/>
        <end position="170"/>
    </location>
</feature>
<dbReference type="AlphaFoldDB" id="A0A1I8Q271"/>
<evidence type="ECO:0000313" key="2">
    <source>
        <dbReference type="EnsemblMetazoa" id="SCAU013169-PA"/>
    </source>
</evidence>
<sequence>MKFAIVVLSTAMLCQVSLAGVLERFRRDTAADGLESTLALMKRLAGVTGPLVTSVLKEVPKSDNYAPYRQELQEYLEGFNEYKEKKGLCFQKSSDLLEKFAGIVEKYEKEDAPEEAKKIDELFNSYNSEELEKEIDEYVKKMDAMSDQNSNEIDEATVGFQLLGTMFAVC</sequence>
<evidence type="ECO:0000313" key="3">
    <source>
        <dbReference type="Proteomes" id="UP000095300"/>
    </source>
</evidence>